<keyword evidence="2" id="KW-0808">Transferase</keyword>
<dbReference type="AlphaFoldDB" id="A0AAE3LLU3"/>
<dbReference type="SUPFAM" id="SSF69593">
    <property type="entry name" value="Glycerol-3-phosphate (1)-acyltransferase"/>
    <property type="match status" value="1"/>
</dbReference>
<proteinExistence type="predicted"/>
<evidence type="ECO:0000256" key="3">
    <source>
        <dbReference type="ARBA" id="ARBA00023315"/>
    </source>
</evidence>
<keyword evidence="4" id="KW-1133">Transmembrane helix</keyword>
<keyword evidence="7" id="KW-1185">Reference proteome</keyword>
<dbReference type="GO" id="GO:0003841">
    <property type="term" value="F:1-acylglycerol-3-phosphate O-acyltransferase activity"/>
    <property type="evidence" value="ECO:0007669"/>
    <property type="project" value="TreeGrafter"/>
</dbReference>
<sequence>MKKIFQIVYSLYAILVFVLLMLMVIVLVLIASVFGKDKGGDMVYVICRVWAAAWYLLIGIRHKVIYAVPHDARRQYIFTGNHQSYQDIPALLLTVKQRMRVLGKAELAKVPVFGFIYNMAAVLVDRSSPENRAQSVKQLKHVISHGKSVFIFPEGTFNESDEPLKSFYDGAFRIAIETQTNIKPVIFPDTARRMHWSSIFTMSPGINRGIYLQEIDVQGLTADDIKTLKEKVYRIMEAGLLKYKN</sequence>
<accession>A0AAE3LLU3</accession>
<dbReference type="GO" id="GO:0006654">
    <property type="term" value="P:phosphatidic acid biosynthetic process"/>
    <property type="evidence" value="ECO:0007669"/>
    <property type="project" value="TreeGrafter"/>
</dbReference>
<keyword evidence="3 6" id="KW-0012">Acyltransferase</keyword>
<evidence type="ECO:0000313" key="6">
    <source>
        <dbReference type="EMBL" id="MCU7693071.1"/>
    </source>
</evidence>
<evidence type="ECO:0000256" key="1">
    <source>
        <dbReference type="ARBA" id="ARBA00005189"/>
    </source>
</evidence>
<protein>
    <submittedName>
        <fullName evidence="6">1-acyl-sn-glycerol-3-phosphate acyltransferase</fullName>
    </submittedName>
</protein>
<dbReference type="EMBL" id="JAOTPL010000001">
    <property type="protein sequence ID" value="MCU7693071.1"/>
    <property type="molecule type" value="Genomic_DNA"/>
</dbReference>
<evidence type="ECO:0000313" key="7">
    <source>
        <dbReference type="Proteomes" id="UP001209317"/>
    </source>
</evidence>
<organism evidence="6 7">
    <name type="scientific">Haoranjiania flava</name>
    <dbReference type="NCBI Taxonomy" id="1856322"/>
    <lineage>
        <taxon>Bacteria</taxon>
        <taxon>Pseudomonadati</taxon>
        <taxon>Bacteroidota</taxon>
        <taxon>Chitinophagia</taxon>
        <taxon>Chitinophagales</taxon>
        <taxon>Chitinophagaceae</taxon>
        <taxon>Haoranjiania</taxon>
    </lineage>
</organism>
<evidence type="ECO:0000256" key="4">
    <source>
        <dbReference type="SAM" id="Phobius"/>
    </source>
</evidence>
<gene>
    <name evidence="6" type="ORF">OD355_00925</name>
</gene>
<dbReference type="InterPro" id="IPR002123">
    <property type="entry name" value="Plipid/glycerol_acylTrfase"/>
</dbReference>
<dbReference type="PANTHER" id="PTHR10434:SF11">
    <property type="entry name" value="1-ACYL-SN-GLYCEROL-3-PHOSPHATE ACYLTRANSFERASE"/>
    <property type="match status" value="1"/>
</dbReference>
<evidence type="ECO:0000256" key="2">
    <source>
        <dbReference type="ARBA" id="ARBA00022679"/>
    </source>
</evidence>
<feature type="transmembrane region" description="Helical" evidence="4">
    <location>
        <begin position="7"/>
        <end position="30"/>
    </location>
</feature>
<comment type="pathway">
    <text evidence="1">Lipid metabolism.</text>
</comment>
<dbReference type="Proteomes" id="UP001209317">
    <property type="component" value="Unassembled WGS sequence"/>
</dbReference>
<keyword evidence="4" id="KW-0472">Membrane</keyword>
<dbReference type="SMART" id="SM00563">
    <property type="entry name" value="PlsC"/>
    <property type="match status" value="1"/>
</dbReference>
<keyword evidence="4" id="KW-0812">Transmembrane</keyword>
<feature type="domain" description="Phospholipid/glycerol acyltransferase" evidence="5">
    <location>
        <begin position="76"/>
        <end position="190"/>
    </location>
</feature>
<comment type="caution">
    <text evidence="6">The sequence shown here is derived from an EMBL/GenBank/DDBJ whole genome shotgun (WGS) entry which is preliminary data.</text>
</comment>
<feature type="transmembrane region" description="Helical" evidence="4">
    <location>
        <begin position="42"/>
        <end position="60"/>
    </location>
</feature>
<dbReference type="RefSeq" id="WP_263036559.1">
    <property type="nucleotide sequence ID" value="NZ_JAOTPL010000001.1"/>
</dbReference>
<evidence type="ECO:0000259" key="5">
    <source>
        <dbReference type="SMART" id="SM00563"/>
    </source>
</evidence>
<dbReference type="PANTHER" id="PTHR10434">
    <property type="entry name" value="1-ACYL-SN-GLYCEROL-3-PHOSPHATE ACYLTRANSFERASE"/>
    <property type="match status" value="1"/>
</dbReference>
<reference evidence="6" key="1">
    <citation type="submission" date="2022-10" db="EMBL/GenBank/DDBJ databases">
        <authorList>
            <person name="Kim H.S."/>
            <person name="Kim J.-S."/>
            <person name="Suh M.K."/>
            <person name="Eom M.K."/>
            <person name="Lee J.-S."/>
        </authorList>
    </citation>
    <scope>NUCLEOTIDE SEQUENCE</scope>
    <source>
        <strain evidence="6">LIP-5</strain>
    </source>
</reference>
<name>A0AAE3LLU3_9BACT</name>
<dbReference type="Pfam" id="PF01553">
    <property type="entry name" value="Acyltransferase"/>
    <property type="match status" value="1"/>
</dbReference>
<dbReference type="CDD" id="cd07989">
    <property type="entry name" value="LPLAT_AGPAT-like"/>
    <property type="match status" value="1"/>
</dbReference>